<dbReference type="OrthoDB" id="4376402at2"/>
<comment type="caution">
    <text evidence="2">The sequence shown here is derived from an EMBL/GenBank/DDBJ whole genome shotgun (WGS) entry which is preliminary data.</text>
</comment>
<organism evidence="2 3">
    <name type="scientific">Gordonia rhizosphera NBRC 16068</name>
    <dbReference type="NCBI Taxonomy" id="1108045"/>
    <lineage>
        <taxon>Bacteria</taxon>
        <taxon>Bacillati</taxon>
        <taxon>Actinomycetota</taxon>
        <taxon>Actinomycetes</taxon>
        <taxon>Mycobacteriales</taxon>
        <taxon>Gordoniaceae</taxon>
        <taxon>Gordonia</taxon>
    </lineage>
</organism>
<reference evidence="2 3" key="1">
    <citation type="submission" date="2012-08" db="EMBL/GenBank/DDBJ databases">
        <title>Whole genome shotgun sequence of Gordonia rhizosphera NBRC 16068.</title>
        <authorList>
            <person name="Takarada H."/>
            <person name="Isaki S."/>
            <person name="Hosoyama A."/>
            <person name="Tsuchikane K."/>
            <person name="Katsumata H."/>
            <person name="Baba S."/>
            <person name="Ohji S."/>
            <person name="Yamazaki S."/>
            <person name="Fujita N."/>
        </authorList>
    </citation>
    <scope>NUCLEOTIDE SEQUENCE [LARGE SCALE GENOMIC DNA]</scope>
    <source>
        <strain evidence="2 3">NBRC 16068</strain>
    </source>
</reference>
<dbReference type="eggNOG" id="ENOG5033UUB">
    <property type="taxonomic scope" value="Bacteria"/>
</dbReference>
<evidence type="ECO:0000256" key="1">
    <source>
        <dbReference type="SAM" id="MobiDB-lite"/>
    </source>
</evidence>
<evidence type="ECO:0008006" key="4">
    <source>
        <dbReference type="Google" id="ProtNLM"/>
    </source>
</evidence>
<keyword evidence="3" id="KW-1185">Reference proteome</keyword>
<dbReference type="AlphaFoldDB" id="K6UY41"/>
<sequence>MGPIAALVAALAVLGCTVDGEAVAGSPDLSSKSVSPDDFPGGSATQVPTAAVPAALADLTGHPLHGTVVPPDCLPAAVSADGAVVLVGADPATSTATFTSAVVDSSQTLRELTDQARRCPRYVVGSAPTAFSTVTTEVRDAPQQPRVSTAALTRLIATGGLDTSGSSSLSTSTTTLLAQRNDLRVIVEYRHQGAGPMSATATEQLDELFDKAVEAAFP</sequence>
<dbReference type="EMBL" id="BAHC01000013">
    <property type="protein sequence ID" value="GAB88298.1"/>
    <property type="molecule type" value="Genomic_DNA"/>
</dbReference>
<dbReference type="STRING" id="1108045.GORHZ_013_00010"/>
<feature type="region of interest" description="Disordered" evidence="1">
    <location>
        <begin position="25"/>
        <end position="46"/>
    </location>
</feature>
<name>K6UY41_9ACTN</name>
<proteinExistence type="predicted"/>
<gene>
    <name evidence="2" type="ORF">GORHZ_013_00010</name>
</gene>
<protein>
    <recommendedName>
        <fullName evidence="4">DUF5642 domain-containing protein</fullName>
    </recommendedName>
</protein>
<evidence type="ECO:0000313" key="3">
    <source>
        <dbReference type="Proteomes" id="UP000008363"/>
    </source>
</evidence>
<dbReference type="RefSeq" id="WP_006329510.1">
    <property type="nucleotide sequence ID" value="NZ_BAHC01000013.1"/>
</dbReference>
<dbReference type="Proteomes" id="UP000008363">
    <property type="component" value="Unassembled WGS sequence"/>
</dbReference>
<evidence type="ECO:0000313" key="2">
    <source>
        <dbReference type="EMBL" id="GAB88298.1"/>
    </source>
</evidence>
<accession>K6UY41</accession>